<feature type="region of interest" description="Disordered" evidence="1">
    <location>
        <begin position="221"/>
        <end position="295"/>
    </location>
</feature>
<protein>
    <recommendedName>
        <fullName evidence="2">Helicase-associated domain-containing protein</fullName>
    </recommendedName>
</protein>
<evidence type="ECO:0000256" key="1">
    <source>
        <dbReference type="SAM" id="MobiDB-lite"/>
    </source>
</evidence>
<name>A0A836BRR3_9CHLO</name>
<dbReference type="Pfam" id="PF03457">
    <property type="entry name" value="HA"/>
    <property type="match status" value="2"/>
</dbReference>
<feature type="domain" description="Helicase-associated" evidence="2">
    <location>
        <begin position="380"/>
        <end position="442"/>
    </location>
</feature>
<dbReference type="AlphaFoldDB" id="A0A836BRR3"/>
<accession>A0A836BRR3</accession>
<dbReference type="EMBL" id="JAEHOE010000108">
    <property type="protein sequence ID" value="KAG2486701.1"/>
    <property type="molecule type" value="Genomic_DNA"/>
</dbReference>
<organism evidence="3 4">
    <name type="scientific">Edaphochlamys debaryana</name>
    <dbReference type="NCBI Taxonomy" id="47281"/>
    <lineage>
        <taxon>Eukaryota</taxon>
        <taxon>Viridiplantae</taxon>
        <taxon>Chlorophyta</taxon>
        <taxon>core chlorophytes</taxon>
        <taxon>Chlorophyceae</taxon>
        <taxon>CS clade</taxon>
        <taxon>Chlamydomonadales</taxon>
        <taxon>Chlamydomonadales incertae sedis</taxon>
        <taxon>Edaphochlamys</taxon>
    </lineage>
</organism>
<evidence type="ECO:0000259" key="2">
    <source>
        <dbReference type="Pfam" id="PF03457"/>
    </source>
</evidence>
<dbReference type="InterPro" id="IPR005114">
    <property type="entry name" value="Helicase_assoc"/>
</dbReference>
<comment type="caution">
    <text evidence="3">The sequence shown here is derived from an EMBL/GenBank/DDBJ whole genome shotgun (WGS) entry which is preliminary data.</text>
</comment>
<feature type="domain" description="Helicase-associated" evidence="2">
    <location>
        <begin position="313"/>
        <end position="374"/>
    </location>
</feature>
<evidence type="ECO:0000313" key="3">
    <source>
        <dbReference type="EMBL" id="KAG2486701.1"/>
    </source>
</evidence>
<dbReference type="OrthoDB" id="43285at2759"/>
<dbReference type="PANTHER" id="PTHR33418:SF1">
    <property type="entry name" value="HELICASE-ASSOCIATED DOMAIN-CONTAINING PROTEIN"/>
    <property type="match status" value="1"/>
</dbReference>
<dbReference type="PANTHER" id="PTHR33418">
    <property type="entry name" value="HELICASE-ASSOCIATED"/>
    <property type="match status" value="1"/>
</dbReference>
<feature type="compositionally biased region" description="Low complexity" evidence="1">
    <location>
        <begin position="221"/>
        <end position="280"/>
    </location>
</feature>
<evidence type="ECO:0000313" key="4">
    <source>
        <dbReference type="Proteomes" id="UP000612055"/>
    </source>
</evidence>
<reference evidence="3" key="1">
    <citation type="journal article" date="2020" name="bioRxiv">
        <title>Comparative genomics of Chlamydomonas.</title>
        <authorList>
            <person name="Craig R.J."/>
            <person name="Hasan A.R."/>
            <person name="Ness R.W."/>
            <person name="Keightley P.D."/>
        </authorList>
    </citation>
    <scope>NUCLEOTIDE SEQUENCE</scope>
    <source>
        <strain evidence="3">CCAP 11/70</strain>
    </source>
</reference>
<dbReference type="Proteomes" id="UP000612055">
    <property type="component" value="Unassembled WGS sequence"/>
</dbReference>
<keyword evidence="4" id="KW-1185">Reference proteome</keyword>
<dbReference type="Gene3D" id="6.10.140.530">
    <property type="match status" value="2"/>
</dbReference>
<gene>
    <name evidence="3" type="ORF">HYH03_014630</name>
</gene>
<sequence length="451" mass="48074">MKLWHQSNRQNAWCLGSSRTRTPGKSHQRIHHQPACRPLAATSLTQAATRQLLDNFWEARGVLDPAHRKQLVDAAEGLEAEPQRPLDSAPLATDVPLPGLPATWQMERSTPEVVAASRRLLALQQLLGGGLEQGPRPEADSDIFGRSRPAAASVSRVDVVWMVVREPGLLSADLAQITGRLLDMKLATYGMAVDVLRLVEAQPALLLSDSWRLDLGALQDTAPSTSTAAPSSTSAASPASTSAPAPTATSSSSSASPSASASLTSSPASSQAGAQAPASSITAGPGGPTPGPEANARQQLVDAWEYGVASDDDQEWSVRLGQLAEYGARHGDTSVGFRDGDDAELARWATKQRADARKGRLDDRRRTQLEGLGFVFDADEAEWLRWFADLLAFKAETGHASPMPLVTGADMYLINWASVQRIARRTGVLPGSRVQRLTEAGFDWSGADPLS</sequence>
<proteinExistence type="predicted"/>